<keyword evidence="9" id="KW-0472">Membrane</keyword>
<protein>
    <recommendedName>
        <fullName evidence="3">histidine kinase</fullName>
        <ecNumber evidence="3">2.7.13.3</ecNumber>
    </recommendedName>
</protein>
<comment type="catalytic activity">
    <reaction evidence="1">
        <text>ATP + protein L-histidine = ADP + protein N-phospho-L-histidine.</text>
        <dbReference type="EC" id="2.7.13.3"/>
    </reaction>
</comment>
<dbReference type="GO" id="GO:0000155">
    <property type="term" value="F:phosphorelay sensor kinase activity"/>
    <property type="evidence" value="ECO:0007669"/>
    <property type="project" value="InterPro"/>
</dbReference>
<dbReference type="Pfam" id="PF00512">
    <property type="entry name" value="HisKA"/>
    <property type="match status" value="1"/>
</dbReference>
<dbReference type="InterPro" id="IPR036097">
    <property type="entry name" value="HisK_dim/P_sf"/>
</dbReference>
<dbReference type="PANTHER" id="PTHR44936">
    <property type="entry name" value="SENSOR PROTEIN CREC"/>
    <property type="match status" value="1"/>
</dbReference>
<dbReference type="RefSeq" id="WP_095960441.1">
    <property type="nucleotide sequence ID" value="NZ_CP022203.1"/>
</dbReference>
<dbReference type="SMART" id="SM00387">
    <property type="entry name" value="HATPase_c"/>
    <property type="match status" value="1"/>
</dbReference>
<evidence type="ECO:0000256" key="7">
    <source>
        <dbReference type="ARBA" id="ARBA00022777"/>
    </source>
</evidence>
<evidence type="ECO:0000256" key="1">
    <source>
        <dbReference type="ARBA" id="ARBA00000085"/>
    </source>
</evidence>
<dbReference type="InterPro" id="IPR036890">
    <property type="entry name" value="HATPase_C_sf"/>
</dbReference>
<keyword evidence="9" id="KW-0812">Transmembrane</keyword>
<dbReference type="SMART" id="SM00388">
    <property type="entry name" value="HisKA"/>
    <property type="match status" value="1"/>
</dbReference>
<keyword evidence="4" id="KW-1003">Cell membrane</keyword>
<gene>
    <name evidence="11" type="ORF">MYMAC_005779</name>
</gene>
<dbReference type="Gene3D" id="1.10.287.130">
    <property type="match status" value="1"/>
</dbReference>
<feature type="domain" description="Histidine kinase" evidence="10">
    <location>
        <begin position="241"/>
        <end position="458"/>
    </location>
</feature>
<proteinExistence type="predicted"/>
<dbReference type="OrthoDB" id="5288536at2"/>
<dbReference type="CDD" id="cd00082">
    <property type="entry name" value="HisKA"/>
    <property type="match status" value="1"/>
</dbReference>
<dbReference type="Gene3D" id="3.30.565.10">
    <property type="entry name" value="Histidine kinase-like ATPase, C-terminal domain"/>
    <property type="match status" value="1"/>
</dbReference>
<evidence type="ECO:0000256" key="2">
    <source>
        <dbReference type="ARBA" id="ARBA00004651"/>
    </source>
</evidence>
<keyword evidence="5" id="KW-0597">Phosphoprotein</keyword>
<evidence type="ECO:0000313" key="11">
    <source>
        <dbReference type="EMBL" id="ATB50124.1"/>
    </source>
</evidence>
<sequence>MRLRNRLAQRILVASALLGLLGTLAASILAVFLAVDAALKHGARMTAALVLAPQTADCRTTPGWRFRSPDGVEVEAFDLAQVGTGTPGARPDPTLLARLAQGEREPTVFYPPLFHPEAEWAGATLLKLGEAGPCSLLELRWPLMHERALVGQWVFASAVLFTLLAAALSTFAVAQPLLQRLRGLHRAAGMLGATGYRSAADGQDDELGELSRVLDATHARVQEDATRIEAQKHALERHLADVAHDLKTPIASLQLSLELASTTPTEPAAALLRQGLEDTVYLTSLVDNLHLACQLGEGIDPTAGDPRVELGQTMERVVRRLQQLARLLERTVECARPDEALWVRCNPTMLEQALSNLLHNAVTHGEAGGHVVAVLEDAEPGRFRLTVLDDGPGLPPGDLERLGERGFRAQATRRRATRGSGLGLSIVRELCHRVGFSLAFAPNVPTGLKVVIEGPRASDERVPR</sequence>
<name>A0A250K209_9BACT</name>
<dbReference type="Proteomes" id="UP000217343">
    <property type="component" value="Chromosome"/>
</dbReference>
<dbReference type="EMBL" id="CP022203">
    <property type="protein sequence ID" value="ATB50124.1"/>
    <property type="molecule type" value="Genomic_DNA"/>
</dbReference>
<evidence type="ECO:0000256" key="3">
    <source>
        <dbReference type="ARBA" id="ARBA00012438"/>
    </source>
</evidence>
<evidence type="ECO:0000313" key="12">
    <source>
        <dbReference type="Proteomes" id="UP000217343"/>
    </source>
</evidence>
<dbReference type="AlphaFoldDB" id="A0A250K209"/>
<dbReference type="PANTHER" id="PTHR44936:SF9">
    <property type="entry name" value="SENSOR PROTEIN CREC"/>
    <property type="match status" value="1"/>
</dbReference>
<evidence type="ECO:0000259" key="10">
    <source>
        <dbReference type="PROSITE" id="PS50109"/>
    </source>
</evidence>
<dbReference type="KEGG" id="mmas:MYMAC_005779"/>
<keyword evidence="12" id="KW-1185">Reference proteome</keyword>
<dbReference type="SUPFAM" id="SSF55874">
    <property type="entry name" value="ATPase domain of HSP90 chaperone/DNA topoisomerase II/histidine kinase"/>
    <property type="match status" value="1"/>
</dbReference>
<keyword evidence="6" id="KW-0808">Transferase</keyword>
<dbReference type="InterPro" id="IPR005467">
    <property type="entry name" value="His_kinase_dom"/>
</dbReference>
<organism evidence="11 12">
    <name type="scientific">Corallococcus macrosporus DSM 14697</name>
    <dbReference type="NCBI Taxonomy" id="1189310"/>
    <lineage>
        <taxon>Bacteria</taxon>
        <taxon>Pseudomonadati</taxon>
        <taxon>Myxococcota</taxon>
        <taxon>Myxococcia</taxon>
        <taxon>Myxococcales</taxon>
        <taxon>Cystobacterineae</taxon>
        <taxon>Myxococcaceae</taxon>
        <taxon>Corallococcus</taxon>
    </lineage>
</organism>
<comment type="subcellular location">
    <subcellularLocation>
        <location evidence="2">Cell membrane</location>
        <topology evidence="2">Multi-pass membrane protein</topology>
    </subcellularLocation>
</comment>
<evidence type="ECO:0000256" key="8">
    <source>
        <dbReference type="ARBA" id="ARBA00023012"/>
    </source>
</evidence>
<evidence type="ECO:0000256" key="9">
    <source>
        <dbReference type="SAM" id="Phobius"/>
    </source>
</evidence>
<keyword evidence="8" id="KW-0902">Two-component regulatory system</keyword>
<dbReference type="EC" id="2.7.13.3" evidence="3"/>
<dbReference type="PROSITE" id="PS50109">
    <property type="entry name" value="HIS_KIN"/>
    <property type="match status" value="1"/>
</dbReference>
<keyword evidence="9" id="KW-1133">Transmembrane helix</keyword>
<evidence type="ECO:0000256" key="5">
    <source>
        <dbReference type="ARBA" id="ARBA00022553"/>
    </source>
</evidence>
<reference evidence="11 12" key="1">
    <citation type="submission" date="2017-06" db="EMBL/GenBank/DDBJ databases">
        <title>Sequencing and comparative analysis of myxobacterial genomes.</title>
        <authorList>
            <person name="Rupp O."/>
            <person name="Goesmann A."/>
            <person name="Sogaard-Andersen L."/>
        </authorList>
    </citation>
    <scope>NUCLEOTIDE SEQUENCE [LARGE SCALE GENOMIC DNA]</scope>
    <source>
        <strain evidence="11 12">DSM 14697</strain>
    </source>
</reference>
<evidence type="ECO:0000256" key="4">
    <source>
        <dbReference type="ARBA" id="ARBA00022475"/>
    </source>
</evidence>
<dbReference type="InterPro" id="IPR003661">
    <property type="entry name" value="HisK_dim/P_dom"/>
</dbReference>
<dbReference type="GO" id="GO:0005886">
    <property type="term" value="C:plasma membrane"/>
    <property type="evidence" value="ECO:0007669"/>
    <property type="project" value="UniProtKB-SubCell"/>
</dbReference>
<feature type="transmembrane region" description="Helical" evidence="9">
    <location>
        <begin position="12"/>
        <end position="35"/>
    </location>
</feature>
<dbReference type="Pfam" id="PF02518">
    <property type="entry name" value="HATPase_c"/>
    <property type="match status" value="1"/>
</dbReference>
<accession>A0A250K209</accession>
<keyword evidence="7 11" id="KW-0418">Kinase</keyword>
<dbReference type="InterPro" id="IPR003594">
    <property type="entry name" value="HATPase_dom"/>
</dbReference>
<dbReference type="InterPro" id="IPR050980">
    <property type="entry name" value="2C_sensor_his_kinase"/>
</dbReference>
<evidence type="ECO:0000256" key="6">
    <source>
        <dbReference type="ARBA" id="ARBA00022679"/>
    </source>
</evidence>
<dbReference type="SUPFAM" id="SSF47384">
    <property type="entry name" value="Homodimeric domain of signal transducing histidine kinase"/>
    <property type="match status" value="1"/>
</dbReference>